<evidence type="ECO:0000313" key="3">
    <source>
        <dbReference type="EMBL" id="TVY51912.1"/>
    </source>
</evidence>
<evidence type="ECO:0000313" key="4">
    <source>
        <dbReference type="Proteomes" id="UP000481288"/>
    </source>
</evidence>
<dbReference type="Proteomes" id="UP000481288">
    <property type="component" value="Unassembled WGS sequence"/>
</dbReference>
<organism evidence="3 4">
    <name type="scientific">Lachnellula cervina</name>
    <dbReference type="NCBI Taxonomy" id="1316786"/>
    <lineage>
        <taxon>Eukaryota</taxon>
        <taxon>Fungi</taxon>
        <taxon>Dikarya</taxon>
        <taxon>Ascomycota</taxon>
        <taxon>Pezizomycotina</taxon>
        <taxon>Leotiomycetes</taxon>
        <taxon>Helotiales</taxon>
        <taxon>Lachnaceae</taxon>
        <taxon>Lachnellula</taxon>
    </lineage>
</organism>
<reference evidence="3 4" key="1">
    <citation type="submission" date="2018-05" db="EMBL/GenBank/DDBJ databases">
        <title>Whole genome sequencing for identification of molecular markers to develop diagnostic detection tools for the regulated plant pathogen Lachnellula willkommii.</title>
        <authorList>
            <person name="Giroux E."/>
            <person name="Bilodeau G."/>
        </authorList>
    </citation>
    <scope>NUCLEOTIDE SEQUENCE [LARGE SCALE GENOMIC DNA]</scope>
    <source>
        <strain evidence="3 4">CBS 625.97</strain>
    </source>
</reference>
<dbReference type="EMBL" id="QGMG01000709">
    <property type="protein sequence ID" value="TVY51912.1"/>
    <property type="molecule type" value="Genomic_DNA"/>
</dbReference>
<name>A0A7D8ULV7_9HELO</name>
<evidence type="ECO:0000259" key="2">
    <source>
        <dbReference type="Pfam" id="PF20253"/>
    </source>
</evidence>
<feature type="domain" description="DUF6604" evidence="2">
    <location>
        <begin position="12"/>
        <end position="277"/>
    </location>
</feature>
<dbReference type="InterPro" id="IPR046539">
    <property type="entry name" value="DUF6604"/>
</dbReference>
<dbReference type="AlphaFoldDB" id="A0A7D8ULV7"/>
<dbReference type="OrthoDB" id="5238236at2759"/>
<dbReference type="PANTHER" id="PTHR38795">
    <property type="entry name" value="DUF6604 DOMAIN-CONTAINING PROTEIN"/>
    <property type="match status" value="1"/>
</dbReference>
<protein>
    <recommendedName>
        <fullName evidence="2">DUF6604 domain-containing protein</fullName>
    </recommendedName>
</protein>
<dbReference type="PANTHER" id="PTHR38795:SF1">
    <property type="entry name" value="DUF6604 DOMAIN-CONTAINING PROTEIN"/>
    <property type="match status" value="1"/>
</dbReference>
<feature type="region of interest" description="Disordered" evidence="1">
    <location>
        <begin position="32"/>
        <end position="71"/>
    </location>
</feature>
<proteinExistence type="predicted"/>
<dbReference type="Pfam" id="PF20253">
    <property type="entry name" value="DUF6604"/>
    <property type="match status" value="1"/>
</dbReference>
<evidence type="ECO:0000256" key="1">
    <source>
        <dbReference type="SAM" id="MobiDB-lite"/>
    </source>
</evidence>
<accession>A0A7D8ULV7</accession>
<sequence length="833" mass="94264">MLPSSLTGTYERYKDDTSTFLRWLLENAPKCSAPAVTPASGPSKTGRLKGKARLDAKKPVPAPPTTSDHSQEHCIVSLKELMPLATSIVNCDKPFITVPVHVCRAGLRAVSARKRCTSHFMRITRDKETEESNQQHSYFSSLMEDVLRVLQPRFLTTRQHQTNHTKPASAEGIDSFETIENRFAALEVEDTEELDNSSTVSPESVARVYELETPKDKKVLEEERMFSIFCLLDDFWQLRDYVSTLWSDYKDEKIDLITASVTTNAAFMLAIRSQHEALAAYPELRDTQDIITALKSYTPCDESTSATSPRDGVNLEDWAFGAEYDILGSFCHALTPDEVSHKRGYDLLPSPNTVRSKMSHEDQHLQDLSLLHDILPEFGFLGPLNDVVLYAQDELTRGICLMIRKGSIPIWLPVITRCYLDIRVLLQDSVDHARIQAWEAGNHAETTINRYLEISKGLKSKKSFETLRSNIANFVKGFKRFIFDDFTFKTKGLLTELFGLPPPPESERNYLYSRQPILCGLIAYRMTLHSRSLGLELNLGWGTISYPAHLYNALRKKTNPINVWPLIEEVISIHGEYNLFVGRRPNTISECYKHIDLAVGGSASNLASNRRNINNVFSKGARRSLIDTYTLGAIFTNSWQRNDDANFVDVPKNTNLLRSYFEDRINPERFNQLSIYEVEKLLNRQAMEADRAVNPTSKSLGRKRQNTKCLTSLQLLEALRESMLAEMPKLHFNYYHMYEQSMKLLRALADELDADFVPILGPGYLRDDSELSDVAYYILGHAFSFNQAASVTGSAGSSGRSKMLRRNLPAGASILDKAGRVFEKFLKEQGQDA</sequence>
<comment type="caution">
    <text evidence="3">The sequence shown here is derived from an EMBL/GenBank/DDBJ whole genome shotgun (WGS) entry which is preliminary data.</text>
</comment>
<keyword evidence="4" id="KW-1185">Reference proteome</keyword>
<gene>
    <name evidence="3" type="ORF">LCER1_G007317</name>
</gene>